<dbReference type="Gene3D" id="3.30.200.20">
    <property type="entry name" value="Phosphorylase Kinase, domain 1"/>
    <property type="match status" value="1"/>
</dbReference>
<dbReference type="GO" id="GO:0004712">
    <property type="term" value="F:protein serine/threonine/tyrosine kinase activity"/>
    <property type="evidence" value="ECO:0007669"/>
    <property type="project" value="TreeGrafter"/>
</dbReference>
<feature type="region of interest" description="Disordered" evidence="6">
    <location>
        <begin position="1"/>
        <end position="32"/>
    </location>
</feature>
<name>A0A0M8MUB5_9BASI</name>
<keyword evidence="2" id="KW-0808">Transferase</keyword>
<reference evidence="8 9" key="1">
    <citation type="submission" date="2015-07" db="EMBL/GenBank/DDBJ databases">
        <title>Draft Genome Sequence of Malassezia furfur CBS1878 and Malassezia pachydermatis CBS1879.</title>
        <authorList>
            <person name="Triana S."/>
            <person name="Ohm R."/>
            <person name="Gonzalez A."/>
            <person name="DeCock H."/>
            <person name="Restrepo S."/>
            <person name="Celis A."/>
        </authorList>
    </citation>
    <scope>NUCLEOTIDE SEQUENCE [LARGE SCALE GENOMIC DNA]</scope>
    <source>
        <strain evidence="8 9">CBS 1879</strain>
    </source>
</reference>
<comment type="caution">
    <text evidence="8">The sequence shown here is derived from an EMBL/GenBank/DDBJ whole genome shotgun (WGS) entry which is preliminary data.</text>
</comment>
<dbReference type="PANTHER" id="PTHR22974:SF21">
    <property type="entry name" value="DUAL SPECIFICITY PROTEIN KINASE TTK"/>
    <property type="match status" value="1"/>
</dbReference>
<dbReference type="GO" id="GO:0000776">
    <property type="term" value="C:kinetochore"/>
    <property type="evidence" value="ECO:0007669"/>
    <property type="project" value="TreeGrafter"/>
</dbReference>
<dbReference type="STRING" id="77020.A0A0M8MUB5"/>
<protein>
    <submittedName>
        <fullName evidence="8">Serine threonine-protein kinase mph1</fullName>
    </submittedName>
</protein>
<dbReference type="PROSITE" id="PS50011">
    <property type="entry name" value="PROTEIN_KINASE_DOM"/>
    <property type="match status" value="1"/>
</dbReference>
<evidence type="ECO:0000256" key="3">
    <source>
        <dbReference type="ARBA" id="ARBA00022741"/>
    </source>
</evidence>
<dbReference type="GO" id="GO:0007094">
    <property type="term" value="P:mitotic spindle assembly checkpoint signaling"/>
    <property type="evidence" value="ECO:0007669"/>
    <property type="project" value="TreeGrafter"/>
</dbReference>
<keyword evidence="4 8" id="KW-0418">Kinase</keyword>
<dbReference type="SUPFAM" id="SSF56112">
    <property type="entry name" value="Protein kinase-like (PK-like)"/>
    <property type="match status" value="1"/>
</dbReference>
<sequence>MGAASAPFPGTPHRVVIDGLSDTEGSPLPTPPRVSHVYAAPASDTLPTTPLALPRWRRTDTPSEMTFKPALISKENVQTPGHSLASRTLRSNTLAANQRSVGRGLQKLRSSVRSNSTHIPARRVQKYQDDEEVLMDQPYTDDKGMTASTSTAEPVERVTPSLSPIGEKTTPTPSHTSTIPARPPLVDVQNQLPASQAAHSEKGEIPNPPAPSMDRALDFLQLMWEEAARQHASGFTPSNPHQQKSMAKETTFRGCRFYKVCRAGEGGFSTVWQVKGPAAIPAAIQEGDSEAVRMEPVDDEHQGYFAMKQVSLRRLEPESRDELVQEAQLLEQLAQVPGNEKYILRYFGHRLNRDTLKILLELGDMDFSHLLKVKAPLSFSDIRTYWRQMLEAVHFIHEKGNLVHTDLKPANFLMAKGRLKLIDFGIAQKIPLGTIHISREAIVGTPNYMAPEAIKIARKHGRRVYKAGKASDVWSLGCILYQMVYGRPPFDRLSGEKKLEAIMDPTHRIAFPLHRVLDDPSSERVDDDLIVTLKSTLQYEADQRATIPELLQDPSDTARLQETVTISRQTLRALVSRLQQHAMQGELTEANAIHRADVSTTV</sequence>
<keyword evidence="3" id="KW-0547">Nucleotide-binding</keyword>
<dbReference type="Pfam" id="PF00069">
    <property type="entry name" value="Pkinase"/>
    <property type="match status" value="1"/>
</dbReference>
<keyword evidence="1" id="KW-0723">Serine/threonine-protein kinase</keyword>
<dbReference type="InterPro" id="IPR000719">
    <property type="entry name" value="Prot_kinase_dom"/>
</dbReference>
<dbReference type="Gene3D" id="1.10.510.10">
    <property type="entry name" value="Transferase(Phosphotransferase) domain 1"/>
    <property type="match status" value="1"/>
</dbReference>
<dbReference type="VEuPathDB" id="FungiDB:Malapachy_1220"/>
<organism evidence="8 9">
    <name type="scientific">Malassezia pachydermatis</name>
    <dbReference type="NCBI Taxonomy" id="77020"/>
    <lineage>
        <taxon>Eukaryota</taxon>
        <taxon>Fungi</taxon>
        <taxon>Dikarya</taxon>
        <taxon>Basidiomycota</taxon>
        <taxon>Ustilaginomycotina</taxon>
        <taxon>Malasseziomycetes</taxon>
        <taxon>Malasseziales</taxon>
        <taxon>Malasseziaceae</taxon>
        <taxon>Malassezia</taxon>
    </lineage>
</organism>
<keyword evidence="9" id="KW-1185">Reference proteome</keyword>
<evidence type="ECO:0000256" key="1">
    <source>
        <dbReference type="ARBA" id="ARBA00022527"/>
    </source>
</evidence>
<dbReference type="OrthoDB" id="20524at2759"/>
<evidence type="ECO:0000313" key="9">
    <source>
        <dbReference type="Proteomes" id="UP000037751"/>
    </source>
</evidence>
<evidence type="ECO:0000256" key="4">
    <source>
        <dbReference type="ARBA" id="ARBA00022777"/>
    </source>
</evidence>
<dbReference type="SMART" id="SM00220">
    <property type="entry name" value="S_TKc"/>
    <property type="match status" value="1"/>
</dbReference>
<feature type="compositionally biased region" description="Low complexity" evidence="6">
    <location>
        <begin position="169"/>
        <end position="178"/>
    </location>
</feature>
<dbReference type="GO" id="GO:0004674">
    <property type="term" value="F:protein serine/threonine kinase activity"/>
    <property type="evidence" value="ECO:0007669"/>
    <property type="project" value="UniProtKB-KW"/>
</dbReference>
<dbReference type="GO" id="GO:0007059">
    <property type="term" value="P:chromosome segregation"/>
    <property type="evidence" value="ECO:0007669"/>
    <property type="project" value="TreeGrafter"/>
</dbReference>
<dbReference type="AlphaFoldDB" id="A0A0M8MUB5"/>
<dbReference type="GO" id="GO:0033316">
    <property type="term" value="P:meiotic spindle assembly checkpoint signaling"/>
    <property type="evidence" value="ECO:0007669"/>
    <property type="project" value="TreeGrafter"/>
</dbReference>
<dbReference type="InterPro" id="IPR008271">
    <property type="entry name" value="Ser/Thr_kinase_AS"/>
</dbReference>
<dbReference type="EMBL" id="LGAV01000003">
    <property type="protein sequence ID" value="KOS14494.1"/>
    <property type="molecule type" value="Genomic_DNA"/>
</dbReference>
<evidence type="ECO:0000256" key="2">
    <source>
        <dbReference type="ARBA" id="ARBA00022679"/>
    </source>
</evidence>
<dbReference type="PROSITE" id="PS00108">
    <property type="entry name" value="PROTEIN_KINASE_ST"/>
    <property type="match status" value="1"/>
</dbReference>
<dbReference type="GO" id="GO:0005634">
    <property type="term" value="C:nucleus"/>
    <property type="evidence" value="ECO:0007669"/>
    <property type="project" value="TreeGrafter"/>
</dbReference>
<dbReference type="GeneID" id="28727602"/>
<evidence type="ECO:0000256" key="6">
    <source>
        <dbReference type="SAM" id="MobiDB-lite"/>
    </source>
</evidence>
<evidence type="ECO:0000313" key="8">
    <source>
        <dbReference type="EMBL" id="KOS14494.1"/>
    </source>
</evidence>
<gene>
    <name evidence="8" type="ORF">Malapachy_1220</name>
</gene>
<dbReference type="GO" id="GO:0005524">
    <property type="term" value="F:ATP binding"/>
    <property type="evidence" value="ECO:0007669"/>
    <property type="project" value="UniProtKB-KW"/>
</dbReference>
<dbReference type="GO" id="GO:0034501">
    <property type="term" value="P:protein localization to kinetochore"/>
    <property type="evidence" value="ECO:0007669"/>
    <property type="project" value="TreeGrafter"/>
</dbReference>
<dbReference type="Proteomes" id="UP000037751">
    <property type="component" value="Unassembled WGS sequence"/>
</dbReference>
<dbReference type="InterPro" id="IPR011009">
    <property type="entry name" value="Kinase-like_dom_sf"/>
</dbReference>
<evidence type="ECO:0000259" key="7">
    <source>
        <dbReference type="PROSITE" id="PS50011"/>
    </source>
</evidence>
<feature type="domain" description="Protein kinase" evidence="7">
    <location>
        <begin position="257"/>
        <end position="556"/>
    </location>
</feature>
<dbReference type="PANTHER" id="PTHR22974">
    <property type="entry name" value="MIXED LINEAGE PROTEIN KINASE"/>
    <property type="match status" value="1"/>
</dbReference>
<feature type="region of interest" description="Disordered" evidence="6">
    <location>
        <begin position="138"/>
        <end position="180"/>
    </location>
</feature>
<dbReference type="RefSeq" id="XP_017992126.1">
    <property type="nucleotide sequence ID" value="XM_018135727.1"/>
</dbReference>
<evidence type="ECO:0000256" key="5">
    <source>
        <dbReference type="ARBA" id="ARBA00022840"/>
    </source>
</evidence>
<proteinExistence type="predicted"/>
<keyword evidence="5" id="KW-0067">ATP-binding</keyword>
<accession>A0A0M8MUB5</accession>